<dbReference type="PROSITE" id="PS51192">
    <property type="entry name" value="HELICASE_ATP_BIND_1"/>
    <property type="match status" value="1"/>
</dbReference>
<dbReference type="GO" id="GO:0030894">
    <property type="term" value="C:replisome"/>
    <property type="evidence" value="ECO:0007669"/>
    <property type="project" value="TreeGrafter"/>
</dbReference>
<keyword evidence="4" id="KW-0347">Helicase</keyword>
<keyword evidence="6" id="KW-0238">DNA-binding</keyword>
<dbReference type="Pfam" id="PF00271">
    <property type="entry name" value="Helicase_C"/>
    <property type="match status" value="1"/>
</dbReference>
<dbReference type="GO" id="GO:0043138">
    <property type="term" value="F:3'-5' DNA helicase activity"/>
    <property type="evidence" value="ECO:0007669"/>
    <property type="project" value="UniProtKB-EC"/>
</dbReference>
<keyword evidence="2" id="KW-0547">Nucleotide-binding</keyword>
<dbReference type="GO" id="GO:0005524">
    <property type="term" value="F:ATP binding"/>
    <property type="evidence" value="ECO:0007669"/>
    <property type="project" value="UniProtKB-KW"/>
</dbReference>
<dbReference type="GO" id="GO:0006310">
    <property type="term" value="P:DNA recombination"/>
    <property type="evidence" value="ECO:0007669"/>
    <property type="project" value="InterPro"/>
</dbReference>
<comment type="caution">
    <text evidence="12">The sequence shown here is derived from an EMBL/GenBank/DDBJ whole genome shotgun (WGS) entry which is preliminary data.</text>
</comment>
<keyword evidence="3" id="KW-0378">Hydrolase</keyword>
<dbReference type="AlphaFoldDB" id="A0A2M6YTG7"/>
<feature type="domain" description="Helicase C-terminal" evidence="11">
    <location>
        <begin position="340"/>
        <end position="506"/>
    </location>
</feature>
<dbReference type="Pfam" id="PF01844">
    <property type="entry name" value="HNH"/>
    <property type="match status" value="1"/>
</dbReference>
<dbReference type="PROSITE" id="PS51194">
    <property type="entry name" value="HELICASE_CTER"/>
    <property type="match status" value="1"/>
</dbReference>
<dbReference type="PANTHER" id="PTHR13710:SF105">
    <property type="entry name" value="ATP-DEPENDENT DNA HELICASE Q1"/>
    <property type="match status" value="1"/>
</dbReference>
<accession>A0A2M6YTG7</accession>
<organism evidence="12 13">
    <name type="scientific">Candidatus Roizmanbacteria bacterium CG07_land_8_20_14_0_80_34_15</name>
    <dbReference type="NCBI Taxonomy" id="1974849"/>
    <lineage>
        <taxon>Bacteria</taxon>
        <taxon>Candidatus Roizmaniibacteriota</taxon>
    </lineage>
</organism>
<dbReference type="Pfam" id="PF00270">
    <property type="entry name" value="DEAD"/>
    <property type="match status" value="1"/>
</dbReference>
<comment type="similarity">
    <text evidence="1">Belongs to the helicase family. RecQ subfamily.</text>
</comment>
<dbReference type="GO" id="GO:0003677">
    <property type="term" value="F:DNA binding"/>
    <property type="evidence" value="ECO:0007669"/>
    <property type="project" value="UniProtKB-KW"/>
</dbReference>
<dbReference type="InterPro" id="IPR014001">
    <property type="entry name" value="Helicase_ATP-bd"/>
</dbReference>
<dbReference type="InterPro" id="IPR002711">
    <property type="entry name" value="HNH"/>
</dbReference>
<evidence type="ECO:0000256" key="2">
    <source>
        <dbReference type="ARBA" id="ARBA00022741"/>
    </source>
</evidence>
<comment type="catalytic activity">
    <reaction evidence="8">
        <text>Couples ATP hydrolysis with the unwinding of duplex DNA by translocating in the 3'-5' direction.</text>
        <dbReference type="EC" id="5.6.2.4"/>
    </reaction>
</comment>
<dbReference type="GO" id="GO:0004519">
    <property type="term" value="F:endonuclease activity"/>
    <property type="evidence" value="ECO:0007669"/>
    <property type="project" value="InterPro"/>
</dbReference>
<dbReference type="GO" id="GO:0009378">
    <property type="term" value="F:four-way junction helicase activity"/>
    <property type="evidence" value="ECO:0007669"/>
    <property type="project" value="TreeGrafter"/>
</dbReference>
<feature type="domain" description="Helicase ATP-binding" evidence="10">
    <location>
        <begin position="142"/>
        <end position="319"/>
    </location>
</feature>
<evidence type="ECO:0000259" key="10">
    <source>
        <dbReference type="PROSITE" id="PS51192"/>
    </source>
</evidence>
<dbReference type="Gene3D" id="1.10.30.50">
    <property type="match status" value="1"/>
</dbReference>
<evidence type="ECO:0000256" key="5">
    <source>
        <dbReference type="ARBA" id="ARBA00022840"/>
    </source>
</evidence>
<evidence type="ECO:0000256" key="6">
    <source>
        <dbReference type="ARBA" id="ARBA00023125"/>
    </source>
</evidence>
<gene>
    <name evidence="12" type="ORF">COT02_04285</name>
</gene>
<dbReference type="InterPro" id="IPR004589">
    <property type="entry name" value="DNA_helicase_ATP-dep_RecQ"/>
</dbReference>
<dbReference type="GO" id="GO:0016787">
    <property type="term" value="F:hydrolase activity"/>
    <property type="evidence" value="ECO:0007669"/>
    <property type="project" value="UniProtKB-KW"/>
</dbReference>
<evidence type="ECO:0000313" key="12">
    <source>
        <dbReference type="EMBL" id="PIU36766.1"/>
    </source>
</evidence>
<evidence type="ECO:0000256" key="3">
    <source>
        <dbReference type="ARBA" id="ARBA00022801"/>
    </source>
</evidence>
<dbReference type="SUPFAM" id="SSF52540">
    <property type="entry name" value="P-loop containing nucleoside triphosphate hydrolases"/>
    <property type="match status" value="1"/>
</dbReference>
<dbReference type="GO" id="GO:0005737">
    <property type="term" value="C:cytoplasm"/>
    <property type="evidence" value="ECO:0007669"/>
    <property type="project" value="TreeGrafter"/>
</dbReference>
<dbReference type="SMART" id="SM00507">
    <property type="entry name" value="HNHc"/>
    <property type="match status" value="1"/>
</dbReference>
<dbReference type="GO" id="GO:0043590">
    <property type="term" value="C:bacterial nucleoid"/>
    <property type="evidence" value="ECO:0007669"/>
    <property type="project" value="TreeGrafter"/>
</dbReference>
<protein>
    <recommendedName>
        <fullName evidence="9">DNA 3'-5' helicase</fullName>
        <ecNumber evidence="9">5.6.2.4</ecNumber>
    </recommendedName>
</protein>
<keyword evidence="7" id="KW-0413">Isomerase</keyword>
<evidence type="ECO:0000313" key="13">
    <source>
        <dbReference type="Proteomes" id="UP000230184"/>
    </source>
</evidence>
<dbReference type="CDD" id="cd00085">
    <property type="entry name" value="HNHc"/>
    <property type="match status" value="1"/>
</dbReference>
<evidence type="ECO:0000256" key="7">
    <source>
        <dbReference type="ARBA" id="ARBA00023235"/>
    </source>
</evidence>
<evidence type="ECO:0000256" key="1">
    <source>
        <dbReference type="ARBA" id="ARBA00005446"/>
    </source>
</evidence>
<dbReference type="EC" id="5.6.2.4" evidence="9"/>
<keyword evidence="5" id="KW-0067">ATP-binding</keyword>
<evidence type="ECO:0000259" key="11">
    <source>
        <dbReference type="PROSITE" id="PS51194"/>
    </source>
</evidence>
<dbReference type="SMART" id="SM00487">
    <property type="entry name" value="DEXDc"/>
    <property type="match status" value="1"/>
</dbReference>
<dbReference type="SMART" id="SM00490">
    <property type="entry name" value="HELICc"/>
    <property type="match status" value="1"/>
</dbReference>
<evidence type="ECO:0000256" key="4">
    <source>
        <dbReference type="ARBA" id="ARBA00022806"/>
    </source>
</evidence>
<dbReference type="NCBIfam" id="TIGR00614">
    <property type="entry name" value="recQ_fam"/>
    <property type="match status" value="1"/>
</dbReference>
<dbReference type="GO" id="GO:0008270">
    <property type="term" value="F:zinc ion binding"/>
    <property type="evidence" value="ECO:0007669"/>
    <property type="project" value="InterPro"/>
</dbReference>
<dbReference type="PANTHER" id="PTHR13710">
    <property type="entry name" value="DNA HELICASE RECQ FAMILY MEMBER"/>
    <property type="match status" value="1"/>
</dbReference>
<name>A0A2M6YTG7_9BACT</name>
<evidence type="ECO:0000256" key="8">
    <source>
        <dbReference type="ARBA" id="ARBA00034617"/>
    </source>
</evidence>
<dbReference type="EMBL" id="PEWY01000124">
    <property type="protein sequence ID" value="PIU36766.1"/>
    <property type="molecule type" value="Genomic_DNA"/>
</dbReference>
<reference evidence="13" key="1">
    <citation type="submission" date="2017-09" db="EMBL/GenBank/DDBJ databases">
        <title>Depth-based differentiation of microbial function through sediment-hosted aquifers and enrichment of novel symbionts in the deep terrestrial subsurface.</title>
        <authorList>
            <person name="Probst A.J."/>
            <person name="Ladd B."/>
            <person name="Jarett J.K."/>
            <person name="Geller-Mcgrath D.E."/>
            <person name="Sieber C.M.K."/>
            <person name="Emerson J.B."/>
            <person name="Anantharaman K."/>
            <person name="Thomas B.C."/>
            <person name="Malmstrom R."/>
            <person name="Stieglmeier M."/>
            <person name="Klingl A."/>
            <person name="Woyke T."/>
            <person name="Ryan C.M."/>
            <person name="Banfield J.F."/>
        </authorList>
    </citation>
    <scope>NUCLEOTIDE SEQUENCE [LARGE SCALE GENOMIC DNA]</scope>
</reference>
<dbReference type="InterPro" id="IPR027417">
    <property type="entry name" value="P-loop_NTPase"/>
</dbReference>
<dbReference type="InterPro" id="IPR003615">
    <property type="entry name" value="HNH_nuc"/>
</dbReference>
<dbReference type="Gene3D" id="3.40.50.300">
    <property type="entry name" value="P-loop containing nucleotide triphosphate hydrolases"/>
    <property type="match status" value="2"/>
</dbReference>
<dbReference type="GO" id="GO:0006281">
    <property type="term" value="P:DNA repair"/>
    <property type="evidence" value="ECO:0007669"/>
    <property type="project" value="TreeGrafter"/>
</dbReference>
<dbReference type="InterPro" id="IPR001650">
    <property type="entry name" value="Helicase_C-like"/>
</dbReference>
<proteinExistence type="inferred from homology"/>
<dbReference type="Proteomes" id="UP000230184">
    <property type="component" value="Unassembled WGS sequence"/>
</dbReference>
<dbReference type="InterPro" id="IPR011545">
    <property type="entry name" value="DEAD/DEAH_box_helicase_dom"/>
</dbReference>
<evidence type="ECO:0000256" key="9">
    <source>
        <dbReference type="ARBA" id="ARBA00034808"/>
    </source>
</evidence>
<sequence length="552" mass="64241">MTSSDFGQSTLFQDTVFIEKELTKSVWTRLVKKRDNQICQYSLNDPFRKHYGPVEVHHIQPSQYGGKFIVSNGITLCKKCHAQFLIEAEQKYYSGVLQKYYLILQDFARSIFSLPKQIQYHKLLGYLTNKHKFRDSQLDAIKTLAEDNKNLIFVSPTGSGKSIIYQIYGILSQAQMLVLSPLIALQKNQVELLWKKWIPATLINSSLNKEEKNKRLENIATASYSFVFAHPKQFLTKNFDTNQIELKLSNKLLYSPFGSLCIDEAHVIDTWGKNFIEEYGKLLILRKHLKCPRTVLLSATLTKKQQKKIADELFLENEKPKIIVTGFYRPEISLHVITFGLDNPHLTTREDFIDDLLHKNVGKKVIIFATTKNQVDNLTLFLKQKGHNAEGYHSDIRSENIRNIKSQVQNRFSGNEPPEIEILVCTSAFGMGINIRNIRIAIHYSLPFSVNDYYQQVGRIGRDRLPSDAYLLNDVRESTRWIDFIDQKQLEKVLDEHKKEELKSILEEEKKDFTDYVNSPDKWKYILDYFGDTLKLSIWGKIKYYIKKIFII</sequence>